<dbReference type="RefSeq" id="YP_010662966.1">
    <property type="nucleotide sequence ID" value="NC_070890.1"/>
</dbReference>
<keyword evidence="5" id="KW-1185">Reference proteome</keyword>
<proteinExistence type="predicted"/>
<dbReference type="InterPro" id="IPR003714">
    <property type="entry name" value="PhoH"/>
</dbReference>
<dbReference type="EMBL" id="MF403007">
    <property type="protein sequence ID" value="ASV44642.1"/>
    <property type="molecule type" value="Genomic_DNA"/>
</dbReference>
<evidence type="ECO:0000313" key="4">
    <source>
        <dbReference type="EMBL" id="ASV44642.1"/>
    </source>
</evidence>
<keyword evidence="2" id="KW-0067">ATP-binding</keyword>
<feature type="domain" description="PhoH-like protein" evidence="3">
    <location>
        <begin position="48"/>
        <end position="256"/>
    </location>
</feature>
<reference evidence="4 5" key="1">
    <citation type="submission" date="2017-06" db="EMBL/GenBank/DDBJ databases">
        <authorList>
            <person name="Kim H.J."/>
            <person name="Triplett B.A."/>
        </authorList>
    </citation>
    <scope>NUCLEOTIDE SEQUENCE [LARGE SCALE GENOMIC DNA]</scope>
</reference>
<dbReference type="GeneID" id="77938983"/>
<evidence type="ECO:0000313" key="5">
    <source>
        <dbReference type="Proteomes" id="UP000226396"/>
    </source>
</evidence>
<dbReference type="KEGG" id="vg:77938983"/>
<dbReference type="SUPFAM" id="SSF52540">
    <property type="entry name" value="P-loop containing nucleoside triphosphate hydrolases"/>
    <property type="match status" value="1"/>
</dbReference>
<protein>
    <submittedName>
        <fullName evidence="4">Phosphate starvation-inducible protein</fullName>
    </submittedName>
</protein>
<evidence type="ECO:0000259" key="3">
    <source>
        <dbReference type="Pfam" id="PF02562"/>
    </source>
</evidence>
<dbReference type="PANTHER" id="PTHR30473:SF3">
    <property type="entry name" value="PROTEIN PHOH"/>
    <property type="match status" value="1"/>
</dbReference>
<evidence type="ECO:0000256" key="1">
    <source>
        <dbReference type="ARBA" id="ARBA00022741"/>
    </source>
</evidence>
<evidence type="ECO:0000256" key="2">
    <source>
        <dbReference type="ARBA" id="ARBA00022840"/>
    </source>
</evidence>
<organism evidence="4 5">
    <name type="scientific">Agrobacterium phage Atu_ph04</name>
    <dbReference type="NCBI Taxonomy" id="2024263"/>
    <lineage>
        <taxon>Viruses</taxon>
        <taxon>Duplodnaviria</taxon>
        <taxon>Heunggongvirae</taxon>
        <taxon>Uroviricota</taxon>
        <taxon>Caudoviricetes</taxon>
        <taxon>Pootjesviridae</taxon>
        <taxon>Rollinsvirus</taxon>
        <taxon>Rollinsvirus ph04</taxon>
    </lineage>
</organism>
<sequence>MSFKFERGLLMAKKQTASSNTTQSSALTRFVHSQASFHTRPKHDDIVISARNPKQKLYLKSLMHNKFTIGVGPAGCGKTYLPTLVAAKDLVDEKISKIVIVRPSVEVEGENEIGALPGDIIGKFGPQVKAVTDTLEEYFGRMKLLKLLENEVIEIIPVAFIRGRSLKNARVIVDEAQNLSTSGMKAILTRIGENCKYAICGDIEQTDRPSNNGLSDLIARVQKAKETSTLDDIEIVGFNETEVEREESIKSILRLYSMSL</sequence>
<keyword evidence="1" id="KW-0547">Nucleotide-binding</keyword>
<dbReference type="PANTHER" id="PTHR30473">
    <property type="entry name" value="PROTEIN PHOH"/>
    <property type="match status" value="1"/>
</dbReference>
<dbReference type="Proteomes" id="UP000226396">
    <property type="component" value="Segment"/>
</dbReference>
<dbReference type="Pfam" id="PF02562">
    <property type="entry name" value="PhoH"/>
    <property type="match status" value="1"/>
</dbReference>
<dbReference type="GO" id="GO:0005524">
    <property type="term" value="F:ATP binding"/>
    <property type="evidence" value="ECO:0007669"/>
    <property type="project" value="UniProtKB-KW"/>
</dbReference>
<accession>A0A223VZP4</accession>
<name>A0A223VZP4_9CAUD</name>
<dbReference type="InterPro" id="IPR051451">
    <property type="entry name" value="PhoH2-like"/>
</dbReference>
<dbReference type="Gene3D" id="3.40.50.300">
    <property type="entry name" value="P-loop containing nucleotide triphosphate hydrolases"/>
    <property type="match status" value="1"/>
</dbReference>
<dbReference type="InterPro" id="IPR027417">
    <property type="entry name" value="P-loop_NTPase"/>
</dbReference>